<sequence length="44" mass="5202">MRRAFVQYCNRSSAGRLKQRTFHLWIFTMKGGNTVVHIYSYSSC</sequence>
<dbReference type="EMBL" id="JACHEB010000001">
    <property type="protein sequence ID" value="MBB5326857.1"/>
    <property type="molecule type" value="Genomic_DNA"/>
</dbReference>
<dbReference type="AlphaFoldDB" id="A0A9X0U3J4"/>
<evidence type="ECO:0000313" key="2">
    <source>
        <dbReference type="Proteomes" id="UP000535182"/>
    </source>
</evidence>
<reference evidence="1 2" key="1">
    <citation type="submission" date="2020-08" db="EMBL/GenBank/DDBJ databases">
        <title>Genomic Encyclopedia of Type Strains, Phase IV (KMG-V): Genome sequencing to study the core and pangenomes of soil and plant-associated prokaryotes.</title>
        <authorList>
            <person name="Whitman W."/>
        </authorList>
    </citation>
    <scope>NUCLEOTIDE SEQUENCE [LARGE SCALE GENOMIC DNA]</scope>
    <source>
        <strain evidence="1 2">X5P2</strain>
    </source>
</reference>
<dbReference type="Proteomes" id="UP000535182">
    <property type="component" value="Unassembled WGS sequence"/>
</dbReference>
<organism evidence="1 2">
    <name type="scientific">Tunturiibacter gelidiferens</name>
    <dbReference type="NCBI Taxonomy" id="3069689"/>
    <lineage>
        <taxon>Bacteria</taxon>
        <taxon>Pseudomonadati</taxon>
        <taxon>Acidobacteriota</taxon>
        <taxon>Terriglobia</taxon>
        <taxon>Terriglobales</taxon>
        <taxon>Acidobacteriaceae</taxon>
        <taxon>Tunturiibacter</taxon>
    </lineage>
</organism>
<keyword evidence="2" id="KW-1185">Reference proteome</keyword>
<proteinExistence type="predicted"/>
<protein>
    <submittedName>
        <fullName evidence="1">Uncharacterized protein</fullName>
    </submittedName>
</protein>
<gene>
    <name evidence="1" type="ORF">HDF14_000451</name>
</gene>
<name>A0A9X0U3J4_9BACT</name>
<comment type="caution">
    <text evidence="1">The sequence shown here is derived from an EMBL/GenBank/DDBJ whole genome shotgun (WGS) entry which is preliminary data.</text>
</comment>
<accession>A0A9X0U3J4</accession>
<evidence type="ECO:0000313" key="1">
    <source>
        <dbReference type="EMBL" id="MBB5326857.1"/>
    </source>
</evidence>